<feature type="region of interest" description="Disordered" evidence="3">
    <location>
        <begin position="1"/>
        <end position="45"/>
    </location>
</feature>
<dbReference type="InterPro" id="IPR040370">
    <property type="entry name" value="CCDC74A/CCDC74B/CCDC92"/>
</dbReference>
<dbReference type="InterPro" id="IPR039496">
    <property type="entry name" value="CCDC92/74_N"/>
</dbReference>
<dbReference type="AlphaFoldDB" id="A0A4W2EEX5"/>
<dbReference type="Pfam" id="PF14916">
    <property type="entry name" value="CCDC92"/>
    <property type="match status" value="1"/>
</dbReference>
<reference evidence="6" key="2">
    <citation type="submission" date="2025-08" db="UniProtKB">
        <authorList>
            <consortium name="Ensembl"/>
        </authorList>
    </citation>
    <scope>IDENTIFICATION</scope>
</reference>
<feature type="region of interest" description="Disordered" evidence="3">
    <location>
        <begin position="178"/>
        <end position="210"/>
    </location>
</feature>
<evidence type="ECO:0000256" key="1">
    <source>
        <dbReference type="ARBA" id="ARBA00023054"/>
    </source>
</evidence>
<keyword evidence="1 2" id="KW-0175">Coiled coil</keyword>
<protein>
    <recommendedName>
        <fullName evidence="8">CCDC92/74 N-terminal domain-containing protein</fullName>
    </recommendedName>
</protein>
<dbReference type="Pfam" id="PF14917">
    <property type="entry name" value="CCDC74_C"/>
    <property type="match status" value="2"/>
</dbReference>
<proteinExistence type="predicted"/>
<evidence type="ECO:0000256" key="3">
    <source>
        <dbReference type="SAM" id="MobiDB-lite"/>
    </source>
</evidence>
<reference evidence="6" key="3">
    <citation type="submission" date="2025-09" db="UniProtKB">
        <authorList>
            <consortium name="Ensembl"/>
        </authorList>
    </citation>
    <scope>IDENTIFICATION</scope>
</reference>
<sequence>MSATGVAARQRPRSSGILSSRGTSRLRQRLPAVPQPGQHGASLGLNEAQKRVLDLEKSVQFLQQQHSETLVKLHEEIEHLKRENKDLHYKLIMNQKSHKKGSTSSSSLQSNKSVSNTTVSAGSQGKARPQPGSSKKQDWKAEVPQKPDLEEETSVATLLHGGRVDKALGVQGLVKDEEADSANAVPPWAVGSQHKGRQVPEAPPSVGLPLHLRKPATLQQCEVVIRQLWNANLLQAQEVGGGGGEGREKGRGGRGGRRGGEGRGEGGEKGRGGEGEGEGEREGRGGEKWGEKGGEGREKGRGGREKGRGGRRGGREKGRGEGEGRGGRRGGEEKGGRGGRRGGEGREKGRGGEGEGEGRGGEGEGEGRGAPGPHRPTQCASPACLQLQHLKSLLEGSQRPRAGPEEAGPSSPRDQEALHLGATQLPKVTAKGISKKCLILSRAPVAEHAILPALKQSLKTSFAERQRRLQAVQGRRLHRSVL</sequence>
<dbReference type="OMA" id="NAGASCM"/>
<reference evidence="6 7" key="1">
    <citation type="submission" date="2018-11" db="EMBL/GenBank/DDBJ databases">
        <title>Haplotype-resolved cattle genomes.</title>
        <authorList>
            <person name="Low W.Y."/>
            <person name="Tearle R."/>
            <person name="Bickhart D.M."/>
            <person name="Rosen B.D."/>
            <person name="Koren S."/>
            <person name="Rhie A."/>
            <person name="Hiendleder S."/>
            <person name="Phillippy A.M."/>
            <person name="Smith T.P.L."/>
            <person name="Williams J.L."/>
        </authorList>
    </citation>
    <scope>NUCLEOTIDE SEQUENCE [LARGE SCALE GENOMIC DNA]</scope>
</reference>
<dbReference type="PANTHER" id="PTHR14882:SF5">
    <property type="entry name" value="COILED-COIL DOMAIN CONTAINING 74A"/>
    <property type="match status" value="1"/>
</dbReference>
<feature type="region of interest" description="Disordered" evidence="3">
    <location>
        <begin position="96"/>
        <end position="150"/>
    </location>
</feature>
<feature type="region of interest" description="Disordered" evidence="3">
    <location>
        <begin position="236"/>
        <end position="419"/>
    </location>
</feature>
<evidence type="ECO:0000313" key="7">
    <source>
        <dbReference type="Proteomes" id="UP000314981"/>
    </source>
</evidence>
<feature type="domain" description="CCDC92/74 N-terminal" evidence="4">
    <location>
        <begin position="49"/>
        <end position="102"/>
    </location>
</feature>
<feature type="domain" description="Coiled coil protein 74 C-terminal" evidence="5">
    <location>
        <begin position="386"/>
        <end position="479"/>
    </location>
</feature>
<name>A0A4W2EEX5_BOBOX</name>
<accession>A0A4W2EEX5</accession>
<evidence type="ECO:0000259" key="5">
    <source>
        <dbReference type="Pfam" id="PF14917"/>
    </source>
</evidence>
<feature type="coiled-coil region" evidence="2">
    <location>
        <begin position="45"/>
        <end position="90"/>
    </location>
</feature>
<feature type="compositionally biased region" description="Basic and acidic residues" evidence="3">
    <location>
        <begin position="135"/>
        <end position="148"/>
    </location>
</feature>
<dbReference type="Ensembl" id="ENSBIXT00000046328.1">
    <property type="protein sequence ID" value="ENSBIXP00000035543.1"/>
    <property type="gene ID" value="ENSBIXG00000018837.1"/>
</dbReference>
<feature type="domain" description="Coiled coil protein 74 C-terminal" evidence="5">
    <location>
        <begin position="208"/>
        <end position="239"/>
    </location>
</feature>
<dbReference type="InterPro" id="IPR029422">
    <property type="entry name" value="CCDC74_C"/>
</dbReference>
<dbReference type="PANTHER" id="PTHR14882">
    <property type="entry name" value="COILED-COIL DOMAIN-CONTAINING 74A"/>
    <property type="match status" value="1"/>
</dbReference>
<evidence type="ECO:0008006" key="8">
    <source>
        <dbReference type="Google" id="ProtNLM"/>
    </source>
</evidence>
<evidence type="ECO:0000256" key="2">
    <source>
        <dbReference type="SAM" id="Coils"/>
    </source>
</evidence>
<evidence type="ECO:0000259" key="4">
    <source>
        <dbReference type="Pfam" id="PF14916"/>
    </source>
</evidence>
<feature type="compositionally biased region" description="Polar residues" evidence="3">
    <location>
        <begin position="16"/>
        <end position="25"/>
    </location>
</feature>
<dbReference type="Proteomes" id="UP000314981">
    <property type="component" value="Chromosome 17"/>
</dbReference>
<organism evidence="6 7">
    <name type="scientific">Bos indicus x Bos taurus</name>
    <name type="common">Hybrid cattle</name>
    <dbReference type="NCBI Taxonomy" id="30522"/>
    <lineage>
        <taxon>Eukaryota</taxon>
        <taxon>Metazoa</taxon>
        <taxon>Chordata</taxon>
        <taxon>Craniata</taxon>
        <taxon>Vertebrata</taxon>
        <taxon>Euteleostomi</taxon>
        <taxon>Mammalia</taxon>
        <taxon>Eutheria</taxon>
        <taxon>Laurasiatheria</taxon>
        <taxon>Artiodactyla</taxon>
        <taxon>Ruminantia</taxon>
        <taxon>Pecora</taxon>
        <taxon>Bovidae</taxon>
        <taxon>Bovinae</taxon>
        <taxon>Bos</taxon>
    </lineage>
</organism>
<feature type="compositionally biased region" description="Basic and acidic residues" evidence="3">
    <location>
        <begin position="258"/>
        <end position="367"/>
    </location>
</feature>
<keyword evidence="7" id="KW-1185">Reference proteome</keyword>
<evidence type="ECO:0000313" key="6">
    <source>
        <dbReference type="Ensembl" id="ENSBIXP00000035543.1"/>
    </source>
</evidence>
<feature type="compositionally biased region" description="Low complexity" evidence="3">
    <location>
        <begin position="102"/>
        <end position="115"/>
    </location>
</feature>
<dbReference type="STRING" id="30522.A0A4W2EEX5"/>